<dbReference type="Proteomes" id="UP000694580">
    <property type="component" value="Chromosome 1"/>
</dbReference>
<feature type="domain" description="Helicase C-terminal" evidence="5">
    <location>
        <begin position="475"/>
        <end position="637"/>
    </location>
</feature>
<dbReference type="GO" id="GO:0005524">
    <property type="term" value="F:ATP binding"/>
    <property type="evidence" value="ECO:0007669"/>
    <property type="project" value="InterPro"/>
</dbReference>
<dbReference type="CDD" id="cd18793">
    <property type="entry name" value="SF2_C_SNF"/>
    <property type="match status" value="1"/>
</dbReference>
<accession>A0AAY4A1U3</accession>
<evidence type="ECO:0000313" key="6">
    <source>
        <dbReference type="Ensembl" id="ENSDCDP00010003017.1"/>
    </source>
</evidence>
<reference evidence="6" key="2">
    <citation type="submission" date="2025-08" db="UniProtKB">
        <authorList>
            <consortium name="Ensembl"/>
        </authorList>
    </citation>
    <scope>IDENTIFICATION</scope>
</reference>
<dbReference type="Pfam" id="PF00176">
    <property type="entry name" value="SNF2-rel_dom"/>
    <property type="match status" value="1"/>
</dbReference>
<name>A0AAY4A1U3_9TELE</name>
<dbReference type="InterPro" id="IPR001650">
    <property type="entry name" value="Helicase_C-like"/>
</dbReference>
<keyword evidence="2" id="KW-0067">ATP-binding</keyword>
<dbReference type="InterPro" id="IPR038718">
    <property type="entry name" value="SNF2-like_sf"/>
</dbReference>
<evidence type="ECO:0000259" key="4">
    <source>
        <dbReference type="PROSITE" id="PS51192"/>
    </source>
</evidence>
<dbReference type="PANTHER" id="PTHR45629">
    <property type="entry name" value="SNF2/RAD54 FAMILY MEMBER"/>
    <property type="match status" value="1"/>
</dbReference>
<feature type="region of interest" description="Disordered" evidence="3">
    <location>
        <begin position="1"/>
        <end position="117"/>
    </location>
</feature>
<dbReference type="SMART" id="SM00487">
    <property type="entry name" value="DEXDc"/>
    <property type="match status" value="1"/>
</dbReference>
<dbReference type="GO" id="GO:0016787">
    <property type="term" value="F:hydrolase activity"/>
    <property type="evidence" value="ECO:0007669"/>
    <property type="project" value="UniProtKB-KW"/>
</dbReference>
<reference evidence="6 7" key="1">
    <citation type="submission" date="2020-06" db="EMBL/GenBank/DDBJ databases">
        <authorList>
            <consortium name="Wellcome Sanger Institute Data Sharing"/>
        </authorList>
    </citation>
    <scope>NUCLEOTIDE SEQUENCE [LARGE SCALE GENOMIC DNA]</scope>
</reference>
<dbReference type="PROSITE" id="PS51192">
    <property type="entry name" value="HELICASE_ATP_BIND_1"/>
    <property type="match status" value="1"/>
</dbReference>
<evidence type="ECO:0000256" key="2">
    <source>
        <dbReference type="ARBA" id="ARBA00022806"/>
    </source>
</evidence>
<feature type="domain" description="Helicase ATP-binding" evidence="4">
    <location>
        <begin position="176"/>
        <end position="342"/>
    </location>
</feature>
<keyword evidence="2" id="KW-0347">Helicase</keyword>
<dbReference type="InterPro" id="IPR000330">
    <property type="entry name" value="SNF2_N"/>
</dbReference>
<dbReference type="PROSITE" id="PS51194">
    <property type="entry name" value="HELICASE_CTER"/>
    <property type="match status" value="1"/>
</dbReference>
<evidence type="ECO:0000256" key="3">
    <source>
        <dbReference type="SAM" id="MobiDB-lite"/>
    </source>
</evidence>
<dbReference type="InterPro" id="IPR050496">
    <property type="entry name" value="SNF2_RAD54_helicase_repair"/>
</dbReference>
<dbReference type="GO" id="GO:0004386">
    <property type="term" value="F:helicase activity"/>
    <property type="evidence" value="ECO:0007669"/>
    <property type="project" value="UniProtKB-KW"/>
</dbReference>
<evidence type="ECO:0000256" key="1">
    <source>
        <dbReference type="ARBA" id="ARBA00022801"/>
    </source>
</evidence>
<evidence type="ECO:0000313" key="7">
    <source>
        <dbReference type="Proteomes" id="UP000694580"/>
    </source>
</evidence>
<proteinExistence type="predicted"/>
<evidence type="ECO:0000259" key="5">
    <source>
        <dbReference type="PROSITE" id="PS51194"/>
    </source>
</evidence>
<evidence type="ECO:0008006" key="8">
    <source>
        <dbReference type="Google" id="ProtNLM"/>
    </source>
</evidence>
<dbReference type="GeneTree" id="ENSGT00940000156837"/>
<dbReference type="SMART" id="SM00490">
    <property type="entry name" value="HELICc"/>
    <property type="match status" value="1"/>
</dbReference>
<organism evidence="6 7">
    <name type="scientific">Denticeps clupeoides</name>
    <name type="common">denticle herring</name>
    <dbReference type="NCBI Taxonomy" id="299321"/>
    <lineage>
        <taxon>Eukaryota</taxon>
        <taxon>Metazoa</taxon>
        <taxon>Chordata</taxon>
        <taxon>Craniata</taxon>
        <taxon>Vertebrata</taxon>
        <taxon>Euteleostomi</taxon>
        <taxon>Actinopterygii</taxon>
        <taxon>Neopterygii</taxon>
        <taxon>Teleostei</taxon>
        <taxon>Clupei</taxon>
        <taxon>Clupeiformes</taxon>
        <taxon>Denticipitoidei</taxon>
        <taxon>Denticipitidae</taxon>
        <taxon>Denticeps</taxon>
    </lineage>
</organism>
<protein>
    <recommendedName>
        <fullName evidence="8">DNA excision repair protein ERCC-6-like</fullName>
    </recommendedName>
</protein>
<dbReference type="InterPro" id="IPR027417">
    <property type="entry name" value="P-loop_NTPase"/>
</dbReference>
<keyword evidence="1" id="KW-0378">Hydrolase</keyword>
<dbReference type="Gene3D" id="3.40.50.10810">
    <property type="entry name" value="Tandem AAA-ATPase domain"/>
    <property type="match status" value="1"/>
</dbReference>
<reference evidence="6" key="3">
    <citation type="submission" date="2025-09" db="UniProtKB">
        <authorList>
            <consortium name="Ensembl"/>
        </authorList>
    </citation>
    <scope>IDENTIFICATION</scope>
</reference>
<dbReference type="Gene3D" id="3.40.50.300">
    <property type="entry name" value="P-loop containing nucleotide triphosphate hydrolases"/>
    <property type="match status" value="1"/>
</dbReference>
<dbReference type="InterPro" id="IPR049730">
    <property type="entry name" value="SNF2/RAD54-like_C"/>
</dbReference>
<keyword evidence="2" id="KW-0547">Nucleotide-binding</keyword>
<sequence>MGPGPPRLTTPGSQPEGPGPPGLTTPGSQPEGPGPPGLTTPGSQPEGPGPPGLTTPGSQPEGPGPPGLTTPGSQPEGPGPPGLTTPGSQPEGPGPPRLTTPGSQPEGPGPPRGGYSRAGLRINTLVVTKLSSHTFLQTFENMDKQNEEPELSTEENLERDIKLYPHQRDGVDFIRSAHENGKRGVILADEMGLGKSVQVIFFLSLMFCNSNFKHVLIVMPTTLLDDWDTKLKRWCPSIKCCKYHSERDTRKTLLKIQKRRGVVLTTYGILSRRLTDLTHYKDQPFEWDCVIFDESHMLKNSHTKRYKAALMLSNKFCILISGSPIQNNVKELWTLLSLISETCLMGTYNTYRKNFENPITRGREPNAQPDERAYAQKMLECLQERINTIWLRRTKDQIQSFPEVQLPIKWEYVLWIIISPEQEDIYRSLSSIKSSSLKKIHKLRQFCSFPREFSEDMFNEIDPDLLVAASGKFTVLVPMLENLSAAGHHTLVFFQYVSSLKLVQHILEMKDWGRNSVVSIDGNLRTYERHSILKKFQSGRFSILLLTAKVGAEGLTLTAADRVIIAEPSWNQSEDAQAVDRAHRIGQEREVEVYRLITCGTVEEKMYRRQLFKNSLVRQVLGDDPNPLRPFTQEQLMDLQTLGETQFSVTQQQLEEKCQQHFTIDKTLSDHLEDLAGANLCGISDHGMLQKANHGEDLEAEMAKLYIAEDVQRSKEQIEADIA</sequence>
<dbReference type="AlphaFoldDB" id="A0AAY4A1U3"/>
<dbReference type="Ensembl" id="ENSDCDT00010003134.1">
    <property type="protein sequence ID" value="ENSDCDP00010003017.1"/>
    <property type="gene ID" value="ENSDCDG00010001411.1"/>
</dbReference>
<dbReference type="SUPFAM" id="SSF52540">
    <property type="entry name" value="P-loop containing nucleoside triphosphate hydrolases"/>
    <property type="match status" value="2"/>
</dbReference>
<dbReference type="InterPro" id="IPR014001">
    <property type="entry name" value="Helicase_ATP-bd"/>
</dbReference>
<dbReference type="Pfam" id="PF00271">
    <property type="entry name" value="Helicase_C"/>
    <property type="match status" value="1"/>
</dbReference>
<keyword evidence="7" id="KW-1185">Reference proteome</keyword>
<dbReference type="PANTHER" id="PTHR45629:SF7">
    <property type="entry name" value="DNA EXCISION REPAIR PROTEIN ERCC-6-RELATED"/>
    <property type="match status" value="1"/>
</dbReference>
<dbReference type="GO" id="GO:0015616">
    <property type="term" value="F:DNA translocase activity"/>
    <property type="evidence" value="ECO:0007669"/>
    <property type="project" value="TreeGrafter"/>
</dbReference>